<accession>A0A939TCK3</accession>
<dbReference type="EMBL" id="JAGEOJ010000013">
    <property type="protein sequence ID" value="MBO2451345.1"/>
    <property type="molecule type" value="Genomic_DNA"/>
</dbReference>
<organism evidence="3 4">
    <name type="scientific">Actinomadura barringtoniae</name>
    <dbReference type="NCBI Taxonomy" id="1427535"/>
    <lineage>
        <taxon>Bacteria</taxon>
        <taxon>Bacillati</taxon>
        <taxon>Actinomycetota</taxon>
        <taxon>Actinomycetes</taxon>
        <taxon>Streptosporangiales</taxon>
        <taxon>Thermomonosporaceae</taxon>
        <taxon>Actinomadura</taxon>
    </lineage>
</organism>
<proteinExistence type="predicted"/>
<keyword evidence="4" id="KW-1185">Reference proteome</keyword>
<dbReference type="RefSeq" id="WP_208259258.1">
    <property type="nucleotide sequence ID" value="NZ_JAGEOJ010000013.1"/>
</dbReference>
<feature type="region of interest" description="Disordered" evidence="1">
    <location>
        <begin position="57"/>
        <end position="191"/>
    </location>
</feature>
<protein>
    <submittedName>
        <fullName evidence="3">Uncharacterized protein</fullName>
    </submittedName>
</protein>
<dbReference type="Proteomes" id="UP000669179">
    <property type="component" value="Unassembled WGS sequence"/>
</dbReference>
<comment type="caution">
    <text evidence="3">The sequence shown here is derived from an EMBL/GenBank/DDBJ whole genome shotgun (WGS) entry which is preliminary data.</text>
</comment>
<evidence type="ECO:0000256" key="1">
    <source>
        <dbReference type="SAM" id="MobiDB-lite"/>
    </source>
</evidence>
<evidence type="ECO:0000256" key="2">
    <source>
        <dbReference type="SAM" id="SignalP"/>
    </source>
</evidence>
<feature type="signal peptide" evidence="2">
    <location>
        <begin position="1"/>
        <end position="26"/>
    </location>
</feature>
<feature type="compositionally biased region" description="Basic and acidic residues" evidence="1">
    <location>
        <begin position="68"/>
        <end position="119"/>
    </location>
</feature>
<gene>
    <name evidence="3" type="ORF">J4573_29930</name>
</gene>
<evidence type="ECO:0000313" key="3">
    <source>
        <dbReference type="EMBL" id="MBO2451345.1"/>
    </source>
</evidence>
<feature type="compositionally biased region" description="Pro residues" evidence="1">
    <location>
        <begin position="134"/>
        <end position="154"/>
    </location>
</feature>
<feature type="compositionally biased region" description="Low complexity" evidence="1">
    <location>
        <begin position="120"/>
        <end position="133"/>
    </location>
</feature>
<feature type="chain" id="PRO_5038034250" evidence="2">
    <location>
        <begin position="27"/>
        <end position="325"/>
    </location>
</feature>
<reference evidence="3" key="1">
    <citation type="submission" date="2021-03" db="EMBL/GenBank/DDBJ databases">
        <authorList>
            <person name="Kanchanasin P."/>
            <person name="Saeng-In P."/>
            <person name="Phongsopitanun W."/>
            <person name="Yuki M."/>
            <person name="Kudo T."/>
            <person name="Ohkuma M."/>
            <person name="Tanasupawat S."/>
        </authorList>
    </citation>
    <scope>NUCLEOTIDE SEQUENCE</scope>
    <source>
        <strain evidence="3">GKU 128</strain>
    </source>
</reference>
<keyword evidence="2" id="KW-0732">Signal</keyword>
<sequence>MITMKAATIAAAAIGAVGAISGVTWAATGSPVAGLTGAHDKAPAAVQQVKDAVPPAPATLPTCLPTDKLPKVPTDKLPKDRLPKVPTDKLPKVPTDKLPKVPADKLPKPPADKLPKLPTDKLPNPTQPGNPGTPGTPAPGIPAPGAPAPMPQPTCLPDASRLPKPPADKLPGNPADKLPKPGVPGVPGAPKLPKNVDCSKLPAPVQVGGTVEKALILTKGLNFTGVQGPSVLPGATKDVKVRKICAITQKWVGAAGRYITIERLMAPAGTTERQLRQALALPATGPLPGGGVLMFDPNGSSLLTNASSLLTSDLPELASAVQQAR</sequence>
<name>A0A939TCK3_9ACTN</name>
<dbReference type="AlphaFoldDB" id="A0A939TCK3"/>
<evidence type="ECO:0000313" key="4">
    <source>
        <dbReference type="Proteomes" id="UP000669179"/>
    </source>
</evidence>